<evidence type="ECO:0000313" key="4">
    <source>
        <dbReference type="Proteomes" id="UP000295136"/>
    </source>
</evidence>
<dbReference type="RefSeq" id="WP_132630330.1">
    <property type="nucleotide sequence ID" value="NZ_SMLD01000023.1"/>
</dbReference>
<dbReference type="Pfam" id="PF13340">
    <property type="entry name" value="DUF4096"/>
    <property type="match status" value="1"/>
</dbReference>
<name>A0A4R5FSA4_9ACTN</name>
<evidence type="ECO:0000259" key="2">
    <source>
        <dbReference type="Pfam" id="PF13340"/>
    </source>
</evidence>
<evidence type="ECO:0000256" key="1">
    <source>
        <dbReference type="SAM" id="MobiDB-lite"/>
    </source>
</evidence>
<dbReference type="InterPro" id="IPR025161">
    <property type="entry name" value="IS402-like_dom"/>
</dbReference>
<reference evidence="3 4" key="1">
    <citation type="submission" date="2019-03" db="EMBL/GenBank/DDBJ databases">
        <title>Draft genome sequences of novel Actinobacteria.</title>
        <authorList>
            <person name="Sahin N."/>
            <person name="Ay H."/>
            <person name="Saygin H."/>
        </authorList>
    </citation>
    <scope>NUCLEOTIDE SEQUENCE [LARGE SCALE GENOMIC DNA]</scope>
    <source>
        <strain evidence="3 4">6K102</strain>
    </source>
</reference>
<dbReference type="PANTHER" id="PTHR46637">
    <property type="entry name" value="TIS1421-TRANSPOSASE PROTEIN A"/>
    <property type="match status" value="1"/>
</dbReference>
<gene>
    <name evidence="3" type="ORF">E1295_11985</name>
</gene>
<feature type="region of interest" description="Disordered" evidence="1">
    <location>
        <begin position="96"/>
        <end position="126"/>
    </location>
</feature>
<proteinExistence type="predicted"/>
<comment type="caution">
    <text evidence="3">The sequence shown here is derived from an EMBL/GenBank/DDBJ whole genome shotgun (WGS) entry which is preliminary data.</text>
</comment>
<accession>A0A4R5FSA4</accession>
<feature type="domain" description="Insertion element IS402-like" evidence="2">
    <location>
        <begin position="6"/>
        <end position="84"/>
    </location>
</feature>
<dbReference type="Proteomes" id="UP000295136">
    <property type="component" value="Unassembled WGS sequence"/>
</dbReference>
<evidence type="ECO:0000313" key="3">
    <source>
        <dbReference type="EMBL" id="TDE56123.1"/>
    </source>
</evidence>
<organism evidence="3 4">
    <name type="scientific">Nonomuraea mesophila</name>
    <dbReference type="NCBI Taxonomy" id="2530382"/>
    <lineage>
        <taxon>Bacteria</taxon>
        <taxon>Bacillati</taxon>
        <taxon>Actinomycetota</taxon>
        <taxon>Actinomycetes</taxon>
        <taxon>Streptosporangiales</taxon>
        <taxon>Streptosporangiaceae</taxon>
        <taxon>Nonomuraea</taxon>
    </lineage>
</organism>
<dbReference type="PANTHER" id="PTHR46637:SF1">
    <property type="entry name" value="BLL5188 PROTEIN"/>
    <property type="match status" value="1"/>
</dbReference>
<dbReference type="EMBL" id="SMLD01000023">
    <property type="protein sequence ID" value="TDE56123.1"/>
    <property type="molecule type" value="Genomic_DNA"/>
</dbReference>
<dbReference type="InterPro" id="IPR052909">
    <property type="entry name" value="Transposase_6_like"/>
</dbReference>
<keyword evidence="4" id="KW-1185">Reference proteome</keyword>
<dbReference type="AlphaFoldDB" id="A0A4R5FSA4"/>
<protein>
    <submittedName>
        <fullName evidence="3">Transposase</fullName>
    </submittedName>
</protein>
<sequence>MRRGDLTNAEWERLAPLLPPEEFLPFDDSRRSRPRTGHRAAINGMLHQARTGEHWRDLPQRFGCWVAIYKRHRRWAADGTWQQLLSAIEVVQGTCTQTPDGTSSRRPTLRAVPPPAPRRKRAAPSDPVLARLRAHLAEVVSRRTV</sequence>